<protein>
    <submittedName>
        <fullName evidence="1">Uncharacterized protein</fullName>
    </submittedName>
</protein>
<evidence type="ECO:0000313" key="1">
    <source>
        <dbReference type="EMBL" id="ETO79521.1"/>
    </source>
</evidence>
<dbReference type="EMBL" id="ANJA01001087">
    <property type="protein sequence ID" value="ETO79521.1"/>
    <property type="molecule type" value="Genomic_DNA"/>
</dbReference>
<gene>
    <name evidence="1" type="ORF">F444_05792</name>
</gene>
<dbReference type="Proteomes" id="UP000028582">
    <property type="component" value="Unassembled WGS sequence"/>
</dbReference>
<proteinExistence type="predicted"/>
<feature type="non-terminal residue" evidence="1">
    <location>
        <position position="1"/>
    </location>
</feature>
<name>A0A081AKW0_PHYNI</name>
<organism evidence="1 2">
    <name type="scientific">Phytophthora nicotianae P1976</name>
    <dbReference type="NCBI Taxonomy" id="1317066"/>
    <lineage>
        <taxon>Eukaryota</taxon>
        <taxon>Sar</taxon>
        <taxon>Stramenopiles</taxon>
        <taxon>Oomycota</taxon>
        <taxon>Peronosporomycetes</taxon>
        <taxon>Peronosporales</taxon>
        <taxon>Peronosporaceae</taxon>
        <taxon>Phytophthora</taxon>
    </lineage>
</organism>
<accession>A0A081AKW0</accession>
<reference evidence="1 2" key="1">
    <citation type="submission" date="2013-11" db="EMBL/GenBank/DDBJ databases">
        <title>The Genome Sequence of Phytophthora parasitica P1976.</title>
        <authorList>
            <consortium name="The Broad Institute Genomics Platform"/>
            <person name="Russ C."/>
            <person name="Tyler B."/>
            <person name="Panabieres F."/>
            <person name="Shan W."/>
            <person name="Tripathy S."/>
            <person name="Grunwald N."/>
            <person name="Machado M."/>
            <person name="Johnson C.S."/>
            <person name="Walker B."/>
            <person name="Young S."/>
            <person name="Zeng Q."/>
            <person name="Gargeya S."/>
            <person name="Fitzgerald M."/>
            <person name="Haas B."/>
            <person name="Abouelleil A."/>
            <person name="Allen A.W."/>
            <person name="Alvarado L."/>
            <person name="Arachchi H.M."/>
            <person name="Berlin A.M."/>
            <person name="Chapman S.B."/>
            <person name="Gainer-Dewar J."/>
            <person name="Goldberg J."/>
            <person name="Griggs A."/>
            <person name="Gujja S."/>
            <person name="Hansen M."/>
            <person name="Howarth C."/>
            <person name="Imamovic A."/>
            <person name="Ireland A."/>
            <person name="Larimer J."/>
            <person name="McCowan C."/>
            <person name="Murphy C."/>
            <person name="Pearson M."/>
            <person name="Poon T.W."/>
            <person name="Priest M."/>
            <person name="Roberts A."/>
            <person name="Saif S."/>
            <person name="Shea T."/>
            <person name="Sisk P."/>
            <person name="Sykes S."/>
            <person name="Wortman J."/>
            <person name="Nusbaum C."/>
            <person name="Birren B."/>
        </authorList>
    </citation>
    <scope>NUCLEOTIDE SEQUENCE [LARGE SCALE GENOMIC DNA]</scope>
    <source>
        <strain evidence="1 2">P1976</strain>
    </source>
</reference>
<sequence>HFRGRRLAIHSTGVAETKRVDSSLELFKPAIHFGFPLLRGLNHLLGPGKSSDLGYV</sequence>
<dbReference type="AlphaFoldDB" id="A0A081AKW0"/>
<evidence type="ECO:0000313" key="2">
    <source>
        <dbReference type="Proteomes" id="UP000028582"/>
    </source>
</evidence>
<comment type="caution">
    <text evidence="1">The sequence shown here is derived from an EMBL/GenBank/DDBJ whole genome shotgun (WGS) entry which is preliminary data.</text>
</comment>